<protein>
    <submittedName>
        <fullName evidence="1">Uncharacterized protein</fullName>
    </submittedName>
</protein>
<proteinExistence type="predicted"/>
<reference evidence="1 2" key="1">
    <citation type="submission" date="2019-06" db="EMBL/GenBank/DDBJ databases">
        <title>Draft genomes of female and male turbot (Scophthalmus maximus).</title>
        <authorList>
            <person name="Xu H."/>
            <person name="Xu X.-W."/>
            <person name="Shao C."/>
            <person name="Chen S."/>
        </authorList>
    </citation>
    <scope>NUCLEOTIDE SEQUENCE [LARGE SCALE GENOMIC DNA]</scope>
    <source>
        <strain evidence="1">Ysfricsl-2016a</strain>
        <tissue evidence="1">Blood</tissue>
    </source>
</reference>
<accession>A0A6A4T5F8</accession>
<comment type="caution">
    <text evidence="1">The sequence shown here is derived from an EMBL/GenBank/DDBJ whole genome shotgun (WGS) entry which is preliminary data.</text>
</comment>
<evidence type="ECO:0000313" key="2">
    <source>
        <dbReference type="Proteomes" id="UP000438429"/>
    </source>
</evidence>
<name>A0A6A4T5F8_SCOMX</name>
<dbReference type="EMBL" id="VEVO01000004">
    <property type="protein sequence ID" value="KAF0042816.1"/>
    <property type="molecule type" value="Genomic_DNA"/>
</dbReference>
<sequence length="68" mass="7846">MRNTLRSVVVGAFEYESRALCQRAFQCDCIAVVFRTFYNRHVAVVVFRMRPRCTLKFHAATQFAAVVS</sequence>
<organism evidence="1 2">
    <name type="scientific">Scophthalmus maximus</name>
    <name type="common">Turbot</name>
    <name type="synonym">Psetta maxima</name>
    <dbReference type="NCBI Taxonomy" id="52904"/>
    <lineage>
        <taxon>Eukaryota</taxon>
        <taxon>Metazoa</taxon>
        <taxon>Chordata</taxon>
        <taxon>Craniata</taxon>
        <taxon>Vertebrata</taxon>
        <taxon>Euteleostomi</taxon>
        <taxon>Actinopterygii</taxon>
        <taxon>Neopterygii</taxon>
        <taxon>Teleostei</taxon>
        <taxon>Neoteleostei</taxon>
        <taxon>Acanthomorphata</taxon>
        <taxon>Carangaria</taxon>
        <taxon>Pleuronectiformes</taxon>
        <taxon>Pleuronectoidei</taxon>
        <taxon>Scophthalmidae</taxon>
        <taxon>Scophthalmus</taxon>
    </lineage>
</organism>
<evidence type="ECO:0000313" key="1">
    <source>
        <dbReference type="EMBL" id="KAF0042816.1"/>
    </source>
</evidence>
<dbReference type="AlphaFoldDB" id="A0A6A4T5F8"/>
<dbReference type="Proteomes" id="UP000438429">
    <property type="component" value="Unassembled WGS sequence"/>
</dbReference>
<gene>
    <name evidence="1" type="ORF">F2P81_004153</name>
</gene>